<dbReference type="Proteomes" id="UP001217417">
    <property type="component" value="Unassembled WGS sequence"/>
</dbReference>
<comment type="caution">
    <text evidence="1">The sequence shown here is derived from an EMBL/GenBank/DDBJ whole genome shotgun (WGS) entry which is preliminary data.</text>
</comment>
<dbReference type="GeneID" id="80882873"/>
<dbReference type="AlphaFoldDB" id="A0AAD7QQN9"/>
<evidence type="ECO:0000313" key="2">
    <source>
        <dbReference type="Proteomes" id="UP001217417"/>
    </source>
</evidence>
<reference evidence="1" key="1">
    <citation type="submission" date="2023-03" db="EMBL/GenBank/DDBJ databases">
        <title>Near-Complete genome sequence of Lipomyces tetrasporous NRRL Y-64009, an oleaginous yeast capable of growing on lignocellulosic hydrolysates.</title>
        <authorList>
            <consortium name="Lawrence Berkeley National Laboratory"/>
            <person name="Jagtap S.S."/>
            <person name="Liu J.-J."/>
            <person name="Walukiewicz H.E."/>
            <person name="Pangilinan J."/>
            <person name="Lipzen A."/>
            <person name="Ahrendt S."/>
            <person name="Koriabine M."/>
            <person name="Cobaugh K."/>
            <person name="Salamov A."/>
            <person name="Yoshinaga Y."/>
            <person name="Ng V."/>
            <person name="Daum C."/>
            <person name="Grigoriev I.V."/>
            <person name="Slininger P.J."/>
            <person name="Dien B.S."/>
            <person name="Jin Y.-S."/>
            <person name="Rao C.V."/>
        </authorList>
    </citation>
    <scope>NUCLEOTIDE SEQUENCE</scope>
    <source>
        <strain evidence="1">NRRL Y-64009</strain>
    </source>
</reference>
<protein>
    <submittedName>
        <fullName evidence="1">Uncharacterized protein</fullName>
    </submittedName>
</protein>
<proteinExistence type="predicted"/>
<keyword evidence="2" id="KW-1185">Reference proteome</keyword>
<accession>A0AAD7QQN9</accession>
<organism evidence="1 2">
    <name type="scientific">Lipomyces tetrasporus</name>
    <dbReference type="NCBI Taxonomy" id="54092"/>
    <lineage>
        <taxon>Eukaryota</taxon>
        <taxon>Fungi</taxon>
        <taxon>Dikarya</taxon>
        <taxon>Ascomycota</taxon>
        <taxon>Saccharomycotina</taxon>
        <taxon>Lipomycetes</taxon>
        <taxon>Lipomycetales</taxon>
        <taxon>Lipomycetaceae</taxon>
        <taxon>Lipomyces</taxon>
    </lineage>
</organism>
<evidence type="ECO:0000313" key="1">
    <source>
        <dbReference type="EMBL" id="KAJ8099590.1"/>
    </source>
</evidence>
<name>A0AAD7QQN9_9ASCO</name>
<dbReference type="EMBL" id="JARPMG010000006">
    <property type="protein sequence ID" value="KAJ8099590.1"/>
    <property type="molecule type" value="Genomic_DNA"/>
</dbReference>
<dbReference type="RefSeq" id="XP_056043040.1">
    <property type="nucleotide sequence ID" value="XM_056187707.1"/>
</dbReference>
<sequence length="135" mass="15670">MLESQLQASGGDDAMSPVRHLYKLNDIATGTMNFSLHKVYSSAIKGLEKCFTEDKRKAIPWLVMVGDEYINEFRREEPLALLIFLYWGVLLDRLDELWWAKCSGRRFVEKFSKCVLGHGQEWDEAIRWAQAQVDL</sequence>
<gene>
    <name evidence="1" type="ORF">POJ06DRAFT_253995</name>
</gene>